<evidence type="ECO:0000313" key="3">
    <source>
        <dbReference type="EMBL" id="VFS87811.1"/>
    </source>
</evidence>
<dbReference type="InterPro" id="IPR036291">
    <property type="entry name" value="NAD(P)-bd_dom_sf"/>
</dbReference>
<organism evidence="3 4">
    <name type="scientific">Raoultella terrigena</name>
    <name type="common">Klebsiella terrigena</name>
    <dbReference type="NCBI Taxonomy" id="577"/>
    <lineage>
        <taxon>Bacteria</taxon>
        <taxon>Pseudomonadati</taxon>
        <taxon>Pseudomonadota</taxon>
        <taxon>Gammaproteobacteria</taxon>
        <taxon>Enterobacterales</taxon>
        <taxon>Enterobacteriaceae</taxon>
        <taxon>Klebsiella/Raoultella group</taxon>
        <taxon>Raoultella</taxon>
    </lineage>
</organism>
<dbReference type="EMBL" id="CAADJG010000002">
    <property type="protein sequence ID" value="VFS87811.1"/>
    <property type="molecule type" value="Genomic_DNA"/>
</dbReference>
<accession>A0A485CTL1</accession>
<protein>
    <submittedName>
        <fullName evidence="3">6-phospho-alpha-glucosidase</fullName>
        <ecNumber evidence="3">3.2.1.122</ecNumber>
    </submittedName>
</protein>
<dbReference type="GO" id="GO:0050081">
    <property type="term" value="F:maltose-6'-phosphate glucosidase activity"/>
    <property type="evidence" value="ECO:0007669"/>
    <property type="project" value="UniProtKB-EC"/>
</dbReference>
<dbReference type="GO" id="GO:0005975">
    <property type="term" value="P:carbohydrate metabolic process"/>
    <property type="evidence" value="ECO:0007669"/>
    <property type="project" value="InterPro"/>
</dbReference>
<dbReference type="Gene3D" id="3.40.50.720">
    <property type="entry name" value="NAD(P)-binding Rossmann-like Domain"/>
    <property type="match status" value="1"/>
</dbReference>
<evidence type="ECO:0000256" key="2">
    <source>
        <dbReference type="PIRSR" id="PIRSR601088-2"/>
    </source>
</evidence>
<dbReference type="EC" id="3.2.1.122" evidence="3"/>
<keyword evidence="3" id="KW-0326">Glycosidase</keyword>
<dbReference type="PANTHER" id="PTHR32092:SF5">
    <property type="entry name" value="6-PHOSPHO-BETA-GLUCOSIDASE"/>
    <property type="match status" value="1"/>
</dbReference>
<keyword evidence="1" id="KW-0520">NAD</keyword>
<name>A0A485CTL1_RAOTE</name>
<dbReference type="InterPro" id="IPR001088">
    <property type="entry name" value="Glyco_hydro_4"/>
</dbReference>
<dbReference type="AlphaFoldDB" id="A0A485CTL1"/>
<reference evidence="3 4" key="1">
    <citation type="submission" date="2019-03" db="EMBL/GenBank/DDBJ databases">
        <authorList>
            <consortium name="Pathogen Informatics"/>
        </authorList>
    </citation>
    <scope>NUCLEOTIDE SEQUENCE [LARGE SCALE GENOMIC DNA]</scope>
    <source>
        <strain evidence="3 4">NCTC13038</strain>
    </source>
</reference>
<dbReference type="SUPFAM" id="SSF51735">
    <property type="entry name" value="NAD(P)-binding Rossmann-fold domains"/>
    <property type="match status" value="1"/>
</dbReference>
<dbReference type="Proteomes" id="UP000332594">
    <property type="component" value="Unassembled WGS sequence"/>
</dbReference>
<feature type="binding site" evidence="2">
    <location>
        <position position="90"/>
    </location>
    <ligand>
        <name>substrate</name>
    </ligand>
</feature>
<dbReference type="PANTHER" id="PTHR32092">
    <property type="entry name" value="6-PHOSPHO-BETA-GLUCOSIDASE-RELATED"/>
    <property type="match status" value="1"/>
</dbReference>
<gene>
    <name evidence="3" type="primary">aglB_1</name>
    <name evidence="3" type="ORF">NCTC13038_05670</name>
</gene>
<evidence type="ECO:0000313" key="4">
    <source>
        <dbReference type="Proteomes" id="UP000332594"/>
    </source>
</evidence>
<keyword evidence="3" id="KW-0378">Hydrolase</keyword>
<dbReference type="Pfam" id="PF02056">
    <property type="entry name" value="Glyco_hydro_4"/>
    <property type="match status" value="1"/>
</dbReference>
<sequence length="100" mass="10839">MKLTVLGGGGVRSAFLAKSLAYNAHRIGLTEVVFLDSSADNLAVFGEIARYVFQAIRPDIDFSITRDPVSALTHTNYVITTLRVGGDESRIRDERIALGA</sequence>
<proteinExistence type="predicted"/>
<evidence type="ECO:0000256" key="1">
    <source>
        <dbReference type="ARBA" id="ARBA00023027"/>
    </source>
</evidence>